<evidence type="ECO:0000256" key="3">
    <source>
        <dbReference type="ARBA" id="ARBA00004300"/>
    </source>
</evidence>
<evidence type="ECO:0000256" key="12">
    <source>
        <dbReference type="RuleBase" id="RU367099"/>
    </source>
</evidence>
<sequence>MAMWGSEMEGVVCGSEDEQRFDEIIGSIQDVLISDEFLNLQQDFMDKYYHVFEDTEENKFIYTDIFQEYNSIFEKYLEMRLTNKLPWFSMEKFAASLTAHKHEICDEIFETLTSFTDFMTFKEMFVDYRAEKDGRNDDLMQGLVVQSLVPTTISVA</sequence>
<evidence type="ECO:0000256" key="1">
    <source>
        <dbReference type="ARBA" id="ARBA00004120"/>
    </source>
</evidence>
<dbReference type="FunCoup" id="H2XN19">
    <property type="interactions" value="43"/>
</dbReference>
<dbReference type="GeneTree" id="ENSGT00390000015052"/>
<keyword evidence="9 12" id="KW-0206">Cytoskeleton</keyword>
<reference evidence="15" key="1">
    <citation type="journal article" date="2002" name="Science">
        <title>The draft genome of Ciona intestinalis: insights into chordate and vertebrate origins.</title>
        <authorList>
            <person name="Dehal P."/>
            <person name="Satou Y."/>
            <person name="Campbell R.K."/>
            <person name="Chapman J."/>
            <person name="Degnan B."/>
            <person name="De Tomaso A."/>
            <person name="Davidson B."/>
            <person name="Di Gregorio A."/>
            <person name="Gelpke M."/>
            <person name="Goodstein D.M."/>
            <person name="Harafuji N."/>
            <person name="Hastings K.E."/>
            <person name="Ho I."/>
            <person name="Hotta K."/>
            <person name="Huang W."/>
            <person name="Kawashima T."/>
            <person name="Lemaire P."/>
            <person name="Martinez D."/>
            <person name="Meinertzhagen I.A."/>
            <person name="Necula S."/>
            <person name="Nonaka M."/>
            <person name="Putnam N."/>
            <person name="Rash S."/>
            <person name="Saiga H."/>
            <person name="Satake M."/>
            <person name="Terry A."/>
            <person name="Yamada L."/>
            <person name="Wang H.G."/>
            <person name="Awazu S."/>
            <person name="Azumi K."/>
            <person name="Boore J."/>
            <person name="Branno M."/>
            <person name="Chin-Bow S."/>
            <person name="DeSantis R."/>
            <person name="Doyle S."/>
            <person name="Francino P."/>
            <person name="Keys D.N."/>
            <person name="Haga S."/>
            <person name="Hayashi H."/>
            <person name="Hino K."/>
            <person name="Imai K.S."/>
            <person name="Inaba K."/>
            <person name="Kano S."/>
            <person name="Kobayashi K."/>
            <person name="Kobayashi M."/>
            <person name="Lee B.I."/>
            <person name="Makabe K.W."/>
            <person name="Manohar C."/>
            <person name="Matassi G."/>
            <person name="Medina M."/>
            <person name="Mochizuki Y."/>
            <person name="Mount S."/>
            <person name="Morishita T."/>
            <person name="Miura S."/>
            <person name="Nakayama A."/>
            <person name="Nishizaka S."/>
            <person name="Nomoto H."/>
            <person name="Ohta F."/>
            <person name="Oishi K."/>
            <person name="Rigoutsos I."/>
            <person name="Sano M."/>
            <person name="Sasaki A."/>
            <person name="Sasakura Y."/>
            <person name="Shoguchi E."/>
            <person name="Shin-i T."/>
            <person name="Spagnuolo A."/>
            <person name="Stainier D."/>
            <person name="Suzuki M.M."/>
            <person name="Tassy O."/>
            <person name="Takatori N."/>
            <person name="Tokuoka M."/>
            <person name="Yagi K."/>
            <person name="Yoshizaki F."/>
            <person name="Wada S."/>
            <person name="Zhang C."/>
            <person name="Hyatt P.D."/>
            <person name="Larimer F."/>
            <person name="Detter C."/>
            <person name="Doggett N."/>
            <person name="Glavina T."/>
            <person name="Hawkins T."/>
            <person name="Richardson P."/>
            <person name="Lucas S."/>
            <person name="Kohara Y."/>
            <person name="Levine M."/>
            <person name="Satoh N."/>
            <person name="Rokhsar D.S."/>
        </authorList>
    </citation>
    <scope>NUCLEOTIDE SEQUENCE [LARGE SCALE GENOMIC DNA]</scope>
</reference>
<dbReference type="GO" id="GO:0005634">
    <property type="term" value="C:nucleus"/>
    <property type="evidence" value="ECO:0007669"/>
    <property type="project" value="UniProtKB-SubCell"/>
</dbReference>
<dbReference type="Ensembl" id="ENSCINT00000034819.1">
    <property type="protein sequence ID" value="ENSCINP00000031052.1"/>
    <property type="gene ID" value="ENSCING00000020180.1"/>
</dbReference>
<evidence type="ECO:0000256" key="4">
    <source>
        <dbReference type="ARBA" id="ARBA00009880"/>
    </source>
</evidence>
<evidence type="ECO:0000256" key="7">
    <source>
        <dbReference type="ARBA" id="ARBA00023069"/>
    </source>
</evidence>
<evidence type="ECO:0000313" key="14">
    <source>
        <dbReference type="Ensembl" id="ENSCINP00000031052.1"/>
    </source>
</evidence>
<dbReference type="PANTHER" id="PTHR15487:SF4">
    <property type="entry name" value="ADP-RIBOSYLATION FACTOR-LIKE PROTEIN 2-BINDING PROTEIN"/>
    <property type="match status" value="1"/>
</dbReference>
<evidence type="ECO:0000256" key="9">
    <source>
        <dbReference type="ARBA" id="ARBA00023212"/>
    </source>
</evidence>
<proteinExistence type="inferred from homology"/>
<evidence type="ECO:0000256" key="6">
    <source>
        <dbReference type="ARBA" id="ARBA00022490"/>
    </source>
</evidence>
<keyword evidence="15" id="KW-1185">Reference proteome</keyword>
<dbReference type="OMA" id="CILEIIM"/>
<dbReference type="PANTHER" id="PTHR15487">
    <property type="entry name" value="ADP-RIBOSYLATION FACTOR-LIKE PROTEIN 2-BINDING PROTEIN"/>
    <property type="match status" value="1"/>
</dbReference>
<accession>H2XN19</accession>
<dbReference type="InterPro" id="IPR042541">
    <property type="entry name" value="BART_sf"/>
</dbReference>
<evidence type="ECO:0000256" key="5">
    <source>
        <dbReference type="ARBA" id="ARBA00014849"/>
    </source>
</evidence>
<dbReference type="HOGENOM" id="CLU_116781_0_0_1"/>
<feature type="domain" description="BART" evidence="13">
    <location>
        <begin position="21"/>
        <end position="133"/>
    </location>
</feature>
<dbReference type="AlphaFoldDB" id="H2XN19"/>
<keyword evidence="7 12" id="KW-0969">Cilium</keyword>
<evidence type="ECO:0000259" key="13">
    <source>
        <dbReference type="Pfam" id="PF11527"/>
    </source>
</evidence>
<evidence type="ECO:0000256" key="10">
    <source>
        <dbReference type="ARBA" id="ARBA00023242"/>
    </source>
</evidence>
<dbReference type="Pfam" id="PF11527">
    <property type="entry name" value="ARL2_Bind_BART"/>
    <property type="match status" value="1"/>
</dbReference>
<dbReference type="Gene3D" id="1.20.1520.10">
    <property type="entry name" value="ADP-ribosylation factor-like 2-binding protein, domain"/>
    <property type="match status" value="1"/>
</dbReference>
<comment type="subcellular location">
    <subcellularLocation>
        <location evidence="1 12">Cytoplasm</location>
        <location evidence="1 12">Cytoskeleton</location>
        <location evidence="1 12">Cilium basal body</location>
    </subcellularLocation>
    <subcellularLocation>
        <location evidence="3 12">Cytoplasm</location>
        <location evidence="3 12">Cytoskeleton</location>
        <location evidence="3 12">Microtubule organizing center</location>
        <location evidence="3 12">Centrosome</location>
    </subcellularLocation>
    <subcellularLocation>
        <location evidence="12">Cytoplasm</location>
    </subcellularLocation>
    <subcellularLocation>
        <location evidence="2 12">Nucleus</location>
    </subcellularLocation>
    <subcellularLocation>
        <location evidence="12">Mitochondrion intermembrane space</location>
    </subcellularLocation>
</comment>
<protein>
    <recommendedName>
        <fullName evidence="5 12">ADP-ribosylation factor-like protein 2-binding protein</fullName>
        <shortName evidence="12">ARF-like 2-binding protein</shortName>
    </recommendedName>
</protein>
<keyword evidence="8 12" id="KW-0496">Mitochondrion</keyword>
<dbReference type="GO" id="GO:0005758">
    <property type="term" value="C:mitochondrial intermembrane space"/>
    <property type="evidence" value="ECO:0000318"/>
    <property type="project" value="GO_Central"/>
</dbReference>
<evidence type="ECO:0000256" key="8">
    <source>
        <dbReference type="ARBA" id="ARBA00023128"/>
    </source>
</evidence>
<comment type="function">
    <text evidence="12">Plays a role as an effector of the ADP-ribosylation factor-like protein 2, ARL2.</text>
</comment>
<evidence type="ECO:0000256" key="11">
    <source>
        <dbReference type="ARBA" id="ARBA00023273"/>
    </source>
</evidence>
<dbReference type="GO" id="GO:0005929">
    <property type="term" value="C:cilium"/>
    <property type="evidence" value="ECO:0007669"/>
    <property type="project" value="UniProtKB-UniRule"/>
</dbReference>
<dbReference type="Proteomes" id="UP000008144">
    <property type="component" value="Chromosome 2"/>
</dbReference>
<name>H2XN19_CIOIN</name>
<evidence type="ECO:0000313" key="15">
    <source>
        <dbReference type="Proteomes" id="UP000008144"/>
    </source>
</evidence>
<reference evidence="14" key="2">
    <citation type="journal article" date="2008" name="Genome Biol.">
        <title>Improved genome assembly and evidence-based global gene model set for the chordate Ciona intestinalis: new insight into intron and operon populations.</title>
        <authorList>
            <person name="Satou Y."/>
            <person name="Mineta K."/>
            <person name="Ogasawara M."/>
            <person name="Sasakura Y."/>
            <person name="Shoguchi E."/>
            <person name="Ueno K."/>
            <person name="Yamada L."/>
            <person name="Matsumoto J."/>
            <person name="Wasserscheid J."/>
            <person name="Dewar K."/>
            <person name="Wiley G.B."/>
            <person name="Macmil S.L."/>
            <person name="Roe B.A."/>
            <person name="Zeller R.W."/>
            <person name="Hastings K.E."/>
            <person name="Lemaire P."/>
            <person name="Lindquist E."/>
            <person name="Endo T."/>
            <person name="Hotta K."/>
            <person name="Inaba K."/>
        </authorList>
    </citation>
    <scope>NUCLEOTIDE SEQUENCE [LARGE SCALE GENOMIC DNA]</scope>
    <source>
        <strain evidence="14">wild type</strain>
    </source>
</reference>
<reference evidence="14" key="3">
    <citation type="submission" date="2025-08" db="UniProtKB">
        <authorList>
            <consortium name="Ensembl"/>
        </authorList>
    </citation>
    <scope>IDENTIFICATION</scope>
</reference>
<keyword evidence="6 12" id="KW-0963">Cytoplasm</keyword>
<keyword evidence="10 12" id="KW-0539">Nucleus</keyword>
<dbReference type="STRING" id="7719.ENSCINP00000031052"/>
<organism evidence="14 15">
    <name type="scientific">Ciona intestinalis</name>
    <name type="common">Transparent sea squirt</name>
    <name type="synonym">Ascidia intestinalis</name>
    <dbReference type="NCBI Taxonomy" id="7719"/>
    <lineage>
        <taxon>Eukaryota</taxon>
        <taxon>Metazoa</taxon>
        <taxon>Chordata</taxon>
        <taxon>Tunicata</taxon>
        <taxon>Ascidiacea</taxon>
        <taxon>Phlebobranchia</taxon>
        <taxon>Cionidae</taxon>
        <taxon>Ciona</taxon>
    </lineage>
</organism>
<dbReference type="InterPro" id="IPR023379">
    <property type="entry name" value="BART_dom"/>
</dbReference>
<comment type="similarity">
    <text evidence="4 12">Belongs to the ARL2BP family.</text>
</comment>
<dbReference type="EMBL" id="EAAA01001343">
    <property type="status" value="NOT_ANNOTATED_CDS"/>
    <property type="molecule type" value="Genomic_DNA"/>
</dbReference>
<evidence type="ECO:0000256" key="2">
    <source>
        <dbReference type="ARBA" id="ARBA00004123"/>
    </source>
</evidence>
<keyword evidence="11 12" id="KW-0966">Cell projection</keyword>
<dbReference type="InParanoid" id="H2XN19"/>
<dbReference type="InterPro" id="IPR038849">
    <property type="entry name" value="ARL2BP"/>
</dbReference>
<reference evidence="14" key="4">
    <citation type="submission" date="2025-09" db="UniProtKB">
        <authorList>
            <consortium name="Ensembl"/>
        </authorList>
    </citation>
    <scope>IDENTIFICATION</scope>
</reference>
<dbReference type="GO" id="GO:0005813">
    <property type="term" value="C:centrosome"/>
    <property type="evidence" value="ECO:0007669"/>
    <property type="project" value="UniProtKB-SubCell"/>
</dbReference>